<gene>
    <name evidence="2" type="ORF">DERYTH_LOCUS9812</name>
</gene>
<keyword evidence="1" id="KW-0812">Transmembrane</keyword>
<keyword evidence="1" id="KW-0472">Membrane</keyword>
<evidence type="ECO:0000313" key="2">
    <source>
        <dbReference type="EMBL" id="CAG8643951.1"/>
    </source>
</evidence>
<dbReference type="Proteomes" id="UP000789405">
    <property type="component" value="Unassembled WGS sequence"/>
</dbReference>
<accession>A0A9N9H2I5</accession>
<dbReference type="AlphaFoldDB" id="A0A9N9H2I5"/>
<evidence type="ECO:0000313" key="3">
    <source>
        <dbReference type="Proteomes" id="UP000789405"/>
    </source>
</evidence>
<sequence length="79" mass="9799">MLFYLDYCGFFSHAFVIAWWHHVVILLKSLLVVLWRCYFWYYMNLIAWRHTNNLRPEDGKPPDYAHCRNFSCIRKKMHD</sequence>
<feature type="transmembrane region" description="Helical" evidence="1">
    <location>
        <begin position="20"/>
        <end position="41"/>
    </location>
</feature>
<organism evidence="2 3">
    <name type="scientific">Dentiscutata erythropus</name>
    <dbReference type="NCBI Taxonomy" id="1348616"/>
    <lineage>
        <taxon>Eukaryota</taxon>
        <taxon>Fungi</taxon>
        <taxon>Fungi incertae sedis</taxon>
        <taxon>Mucoromycota</taxon>
        <taxon>Glomeromycotina</taxon>
        <taxon>Glomeromycetes</taxon>
        <taxon>Diversisporales</taxon>
        <taxon>Gigasporaceae</taxon>
        <taxon>Dentiscutata</taxon>
    </lineage>
</organism>
<name>A0A9N9H2I5_9GLOM</name>
<protein>
    <submittedName>
        <fullName evidence="2">5938_t:CDS:1</fullName>
    </submittedName>
</protein>
<reference evidence="2" key="1">
    <citation type="submission" date="2021-06" db="EMBL/GenBank/DDBJ databases">
        <authorList>
            <person name="Kallberg Y."/>
            <person name="Tangrot J."/>
            <person name="Rosling A."/>
        </authorList>
    </citation>
    <scope>NUCLEOTIDE SEQUENCE</scope>
    <source>
        <strain evidence="2">MA453B</strain>
    </source>
</reference>
<comment type="caution">
    <text evidence="2">The sequence shown here is derived from an EMBL/GenBank/DDBJ whole genome shotgun (WGS) entry which is preliminary data.</text>
</comment>
<keyword evidence="1" id="KW-1133">Transmembrane helix</keyword>
<evidence type="ECO:0000256" key="1">
    <source>
        <dbReference type="SAM" id="Phobius"/>
    </source>
</evidence>
<proteinExistence type="predicted"/>
<dbReference type="EMBL" id="CAJVPY010005481">
    <property type="protein sequence ID" value="CAG8643951.1"/>
    <property type="molecule type" value="Genomic_DNA"/>
</dbReference>
<keyword evidence="3" id="KW-1185">Reference proteome</keyword>